<feature type="transmembrane region" description="Helical" evidence="5">
    <location>
        <begin position="141"/>
        <end position="161"/>
    </location>
</feature>
<dbReference type="PANTHER" id="PTHR11730:SF58">
    <property type="entry name" value="AMMONIUM TRANSPORTER"/>
    <property type="match status" value="1"/>
</dbReference>
<proteinExistence type="predicted"/>
<feature type="domain" description="Ammonium transporter AmtB-like" evidence="6">
    <location>
        <begin position="26"/>
        <end position="103"/>
    </location>
</feature>
<dbReference type="Gene3D" id="1.10.3430.10">
    <property type="entry name" value="Ammonium transporter AmtB like domains"/>
    <property type="match status" value="2"/>
</dbReference>
<protein>
    <recommendedName>
        <fullName evidence="6">Ammonium transporter AmtB-like domain-containing protein</fullName>
    </recommendedName>
</protein>
<dbReference type="SUPFAM" id="SSF111352">
    <property type="entry name" value="Ammonium transporter"/>
    <property type="match status" value="2"/>
</dbReference>
<comment type="subcellular location">
    <subcellularLocation>
        <location evidence="1">Membrane</location>
        <topology evidence="1">Multi-pass membrane protein</topology>
    </subcellularLocation>
</comment>
<dbReference type="GO" id="GO:0005886">
    <property type="term" value="C:plasma membrane"/>
    <property type="evidence" value="ECO:0007669"/>
    <property type="project" value="TreeGrafter"/>
</dbReference>
<dbReference type="GO" id="GO:0008519">
    <property type="term" value="F:ammonium channel activity"/>
    <property type="evidence" value="ECO:0007669"/>
    <property type="project" value="InterPro"/>
</dbReference>
<dbReference type="PANTHER" id="PTHR11730">
    <property type="entry name" value="AMMONIUM TRANSPORTER"/>
    <property type="match status" value="1"/>
</dbReference>
<dbReference type="AlphaFoldDB" id="A0A9W9ZXU6"/>
<evidence type="ECO:0000313" key="8">
    <source>
        <dbReference type="Proteomes" id="UP001163046"/>
    </source>
</evidence>
<feature type="transmembrane region" description="Helical" evidence="5">
    <location>
        <begin position="65"/>
        <end position="88"/>
    </location>
</feature>
<sequence>MDMKNWTLNSTATPKKEEIGSDDATWILTSAFIIFTMQSGFGLLESGMVSRKNEANIMVKNAVDVIYGGLSYWLFGFALSFGSSASGNSFSGLGYFLTDADESEMGQVFSKAAVVTINGSIGGGILGMIYSYICFKNKLNIPIFVTGILAGLVSITAICSLARPWEAILIGAVGALLACPGCALLERLRIDDPVGCVPTHGLAGIWGLMSVAFFAEKDILENRFSNEFGIFKGGPWSFLGVHCSWSLLLLRGRRLQHF</sequence>
<evidence type="ECO:0000256" key="5">
    <source>
        <dbReference type="SAM" id="Phobius"/>
    </source>
</evidence>
<gene>
    <name evidence="7" type="ORF">OS493_029617</name>
</gene>
<feature type="transmembrane region" description="Helical" evidence="5">
    <location>
        <begin position="197"/>
        <end position="215"/>
    </location>
</feature>
<feature type="transmembrane region" description="Helical" evidence="5">
    <location>
        <begin position="108"/>
        <end position="129"/>
    </location>
</feature>
<dbReference type="InterPro" id="IPR029020">
    <property type="entry name" value="Ammonium/urea_transptr"/>
</dbReference>
<feature type="transmembrane region" description="Helical" evidence="5">
    <location>
        <begin position="235"/>
        <end position="252"/>
    </location>
</feature>
<accession>A0A9W9ZXU6</accession>
<keyword evidence="8" id="KW-1185">Reference proteome</keyword>
<feature type="transmembrane region" description="Helical" evidence="5">
    <location>
        <begin position="167"/>
        <end position="185"/>
    </location>
</feature>
<keyword evidence="2 5" id="KW-0812">Transmembrane</keyword>
<name>A0A9W9ZXU6_9CNID</name>
<comment type="caution">
    <text evidence="7">The sequence shown here is derived from an EMBL/GenBank/DDBJ whole genome shotgun (WGS) entry which is preliminary data.</text>
</comment>
<reference evidence="7" key="1">
    <citation type="submission" date="2023-01" db="EMBL/GenBank/DDBJ databases">
        <title>Genome assembly of the deep-sea coral Lophelia pertusa.</title>
        <authorList>
            <person name="Herrera S."/>
            <person name="Cordes E."/>
        </authorList>
    </citation>
    <scope>NUCLEOTIDE SEQUENCE</scope>
    <source>
        <strain evidence="7">USNM1676648</strain>
        <tissue evidence="7">Polyp</tissue>
    </source>
</reference>
<evidence type="ECO:0000256" key="4">
    <source>
        <dbReference type="ARBA" id="ARBA00023136"/>
    </source>
</evidence>
<dbReference type="OrthoDB" id="534912at2759"/>
<dbReference type="Proteomes" id="UP001163046">
    <property type="component" value="Unassembled WGS sequence"/>
</dbReference>
<dbReference type="EMBL" id="MU825426">
    <property type="protein sequence ID" value="KAJ7389717.1"/>
    <property type="molecule type" value="Genomic_DNA"/>
</dbReference>
<keyword evidence="3 5" id="KW-1133">Transmembrane helix</keyword>
<dbReference type="InterPro" id="IPR024041">
    <property type="entry name" value="NH4_transpt_AmtB-like_dom"/>
</dbReference>
<evidence type="ECO:0000256" key="2">
    <source>
        <dbReference type="ARBA" id="ARBA00022692"/>
    </source>
</evidence>
<feature type="domain" description="Ammonium transporter AmtB-like" evidence="6">
    <location>
        <begin position="110"/>
        <end position="222"/>
    </location>
</feature>
<keyword evidence="4 5" id="KW-0472">Membrane</keyword>
<organism evidence="7 8">
    <name type="scientific">Desmophyllum pertusum</name>
    <dbReference type="NCBI Taxonomy" id="174260"/>
    <lineage>
        <taxon>Eukaryota</taxon>
        <taxon>Metazoa</taxon>
        <taxon>Cnidaria</taxon>
        <taxon>Anthozoa</taxon>
        <taxon>Hexacorallia</taxon>
        <taxon>Scleractinia</taxon>
        <taxon>Caryophylliina</taxon>
        <taxon>Caryophylliidae</taxon>
        <taxon>Desmophyllum</taxon>
    </lineage>
</organism>
<feature type="transmembrane region" description="Helical" evidence="5">
    <location>
        <begin position="24"/>
        <end position="44"/>
    </location>
</feature>
<evidence type="ECO:0000256" key="3">
    <source>
        <dbReference type="ARBA" id="ARBA00022989"/>
    </source>
</evidence>
<evidence type="ECO:0000259" key="6">
    <source>
        <dbReference type="Pfam" id="PF00909"/>
    </source>
</evidence>
<evidence type="ECO:0000313" key="7">
    <source>
        <dbReference type="EMBL" id="KAJ7389717.1"/>
    </source>
</evidence>
<dbReference type="GO" id="GO:0097272">
    <property type="term" value="P:ammonium homeostasis"/>
    <property type="evidence" value="ECO:0007669"/>
    <property type="project" value="TreeGrafter"/>
</dbReference>
<dbReference type="Pfam" id="PF00909">
    <property type="entry name" value="Ammonium_transp"/>
    <property type="match status" value="2"/>
</dbReference>
<evidence type="ECO:0000256" key="1">
    <source>
        <dbReference type="ARBA" id="ARBA00004141"/>
    </source>
</evidence>